<dbReference type="InterPro" id="IPR039420">
    <property type="entry name" value="WalR-like"/>
</dbReference>
<dbReference type="GeneID" id="66872427"/>
<evidence type="ECO:0000256" key="6">
    <source>
        <dbReference type="PROSITE-ProRule" id="PRU00169"/>
    </source>
</evidence>
<dbReference type="GO" id="GO:0006355">
    <property type="term" value="P:regulation of DNA-templated transcription"/>
    <property type="evidence" value="ECO:0007669"/>
    <property type="project" value="InterPro"/>
</dbReference>
<evidence type="ECO:0000256" key="5">
    <source>
        <dbReference type="ARBA" id="ARBA00023163"/>
    </source>
</evidence>
<dbReference type="SUPFAM" id="SSF52172">
    <property type="entry name" value="CheY-like"/>
    <property type="match status" value="1"/>
</dbReference>
<proteinExistence type="predicted"/>
<keyword evidence="2" id="KW-0597">Phosphoprotein</keyword>
<sequence length="231" mass="27209">MIKILLVDREGISSEGIRLIIDKEENMEFLGVYFQQDEVQRMVLKKQPDIVLFQVNQSHSFVIELTKTIKSISKQIKIIYILPSINQAFINKSVKVGVEGFFLSQSNYSNFISMIENVYHNYYVMPKEIAMAIVHQLQKGDEKQRLHSKLLEKDIDLTWRELDIVYLLYQRKKNQEIAKILHLKEKTIRDYVSIIYKKLGVNKRLLVINLLENLMEKDNQLSTKSLEKDCQ</sequence>
<dbReference type="RefSeq" id="WP_050351859.1">
    <property type="nucleotide sequence ID" value="NZ_BOSN01000006.1"/>
</dbReference>
<dbReference type="InterPro" id="IPR011006">
    <property type="entry name" value="CheY-like_superfamily"/>
</dbReference>
<dbReference type="PRINTS" id="PR00038">
    <property type="entry name" value="HTHLUXR"/>
</dbReference>
<dbReference type="GO" id="GO:0000160">
    <property type="term" value="P:phosphorelay signal transduction system"/>
    <property type="evidence" value="ECO:0007669"/>
    <property type="project" value="InterPro"/>
</dbReference>
<gene>
    <name evidence="7" type="ORF">AFK71_12540</name>
</gene>
<organism evidence="7 8">
    <name type="scientific">Virgibacillus pantothenticus</name>
    <dbReference type="NCBI Taxonomy" id="1473"/>
    <lineage>
        <taxon>Bacteria</taxon>
        <taxon>Bacillati</taxon>
        <taxon>Bacillota</taxon>
        <taxon>Bacilli</taxon>
        <taxon>Bacillales</taxon>
        <taxon>Bacillaceae</taxon>
        <taxon>Virgibacillus</taxon>
    </lineage>
</organism>
<evidence type="ECO:0000256" key="3">
    <source>
        <dbReference type="ARBA" id="ARBA00023015"/>
    </source>
</evidence>
<dbReference type="InterPro" id="IPR000792">
    <property type="entry name" value="Tscrpt_reg_LuxR_C"/>
</dbReference>
<dbReference type="PANTHER" id="PTHR43214">
    <property type="entry name" value="TWO-COMPONENT RESPONSE REGULATOR"/>
    <property type="match status" value="1"/>
</dbReference>
<evidence type="ECO:0000256" key="1">
    <source>
        <dbReference type="ARBA" id="ARBA00004496"/>
    </source>
</evidence>
<dbReference type="InterPro" id="IPR016032">
    <property type="entry name" value="Sig_transdc_resp-reg_C-effctor"/>
</dbReference>
<dbReference type="PANTHER" id="PTHR43214:SF44">
    <property type="entry name" value="TWO-COMPONENT RESPONSE REGULATOR"/>
    <property type="match status" value="1"/>
</dbReference>
<dbReference type="PATRIC" id="fig|1473.5.peg.1082"/>
<keyword evidence="5" id="KW-0804">Transcription</keyword>
<accession>A0A0L0QL86</accession>
<evidence type="ECO:0000313" key="8">
    <source>
        <dbReference type="Proteomes" id="UP000036780"/>
    </source>
</evidence>
<protein>
    <recommendedName>
        <fullName evidence="9">HTH luxR-type domain-containing protein</fullName>
    </recommendedName>
</protein>
<keyword evidence="8" id="KW-1185">Reference proteome</keyword>
<dbReference type="AlphaFoldDB" id="A0A0L0QL86"/>
<comment type="subcellular location">
    <subcellularLocation>
        <location evidence="1">Cytoplasm</location>
    </subcellularLocation>
</comment>
<evidence type="ECO:0000256" key="2">
    <source>
        <dbReference type="ARBA" id="ARBA00022553"/>
    </source>
</evidence>
<dbReference type="Gene3D" id="3.40.50.2300">
    <property type="match status" value="1"/>
</dbReference>
<name>A0A0L0QL86_VIRPA</name>
<evidence type="ECO:0000256" key="4">
    <source>
        <dbReference type="ARBA" id="ARBA00023125"/>
    </source>
</evidence>
<dbReference type="Proteomes" id="UP000036780">
    <property type="component" value="Unassembled WGS sequence"/>
</dbReference>
<dbReference type="GO" id="GO:0003677">
    <property type="term" value="F:DNA binding"/>
    <property type="evidence" value="ECO:0007669"/>
    <property type="project" value="UniProtKB-KW"/>
</dbReference>
<evidence type="ECO:0000313" key="7">
    <source>
        <dbReference type="EMBL" id="KNE19331.1"/>
    </source>
</evidence>
<keyword evidence="3" id="KW-0805">Transcription regulation</keyword>
<dbReference type="PROSITE" id="PS50043">
    <property type="entry name" value="HTH_LUXR_2"/>
    <property type="match status" value="1"/>
</dbReference>
<evidence type="ECO:0008006" key="9">
    <source>
        <dbReference type="Google" id="ProtNLM"/>
    </source>
</evidence>
<comment type="caution">
    <text evidence="6">Lacks conserved residue(s) required for the propagation of feature annotation.</text>
</comment>
<comment type="caution">
    <text evidence="7">The sequence shown here is derived from an EMBL/GenBank/DDBJ whole genome shotgun (WGS) entry which is preliminary data.</text>
</comment>
<dbReference type="PROSITE" id="PS50110">
    <property type="entry name" value="RESPONSE_REGULATORY"/>
    <property type="match status" value="1"/>
</dbReference>
<dbReference type="SMART" id="SM00421">
    <property type="entry name" value="HTH_LUXR"/>
    <property type="match status" value="1"/>
</dbReference>
<dbReference type="InterPro" id="IPR001789">
    <property type="entry name" value="Sig_transdc_resp-reg_receiver"/>
</dbReference>
<dbReference type="EMBL" id="LGTO01000007">
    <property type="protein sequence ID" value="KNE19331.1"/>
    <property type="molecule type" value="Genomic_DNA"/>
</dbReference>
<keyword evidence="4" id="KW-0238">DNA-binding</keyword>
<dbReference type="OrthoDB" id="2706704at2"/>
<dbReference type="Pfam" id="PF00196">
    <property type="entry name" value="GerE"/>
    <property type="match status" value="1"/>
</dbReference>
<reference evidence="8" key="1">
    <citation type="submission" date="2015-07" db="EMBL/GenBank/DDBJ databases">
        <title>Fjat-10053 dsm26.</title>
        <authorList>
            <person name="Liu B."/>
            <person name="Wang J."/>
            <person name="Zhu Y."/>
            <person name="Liu G."/>
            <person name="Chen Q."/>
            <person name="Chen Z."/>
            <person name="Lan J."/>
            <person name="Che J."/>
            <person name="Ge C."/>
            <person name="Shi H."/>
            <person name="Pan Z."/>
            <person name="Liu X."/>
        </authorList>
    </citation>
    <scope>NUCLEOTIDE SEQUENCE [LARGE SCALE GENOMIC DNA]</scope>
    <source>
        <strain evidence="8">DSM 26</strain>
    </source>
</reference>
<dbReference type="GO" id="GO:0005737">
    <property type="term" value="C:cytoplasm"/>
    <property type="evidence" value="ECO:0007669"/>
    <property type="project" value="UniProtKB-SubCell"/>
</dbReference>
<dbReference type="SUPFAM" id="SSF46894">
    <property type="entry name" value="C-terminal effector domain of the bipartite response regulators"/>
    <property type="match status" value="1"/>
</dbReference>